<organism evidence="1 2">
    <name type="scientific">Anopheles dirus</name>
    <dbReference type="NCBI Taxonomy" id="7168"/>
    <lineage>
        <taxon>Eukaryota</taxon>
        <taxon>Metazoa</taxon>
        <taxon>Ecdysozoa</taxon>
        <taxon>Arthropoda</taxon>
        <taxon>Hexapoda</taxon>
        <taxon>Insecta</taxon>
        <taxon>Pterygota</taxon>
        <taxon>Neoptera</taxon>
        <taxon>Endopterygota</taxon>
        <taxon>Diptera</taxon>
        <taxon>Nematocera</taxon>
        <taxon>Culicoidea</taxon>
        <taxon>Culicidae</taxon>
        <taxon>Anophelinae</taxon>
        <taxon>Anopheles</taxon>
    </lineage>
</organism>
<evidence type="ECO:0000313" key="1">
    <source>
        <dbReference type="EnsemblMetazoa" id="ADIR014353-PA"/>
    </source>
</evidence>
<reference evidence="2" key="1">
    <citation type="submission" date="2013-03" db="EMBL/GenBank/DDBJ databases">
        <title>The Genome Sequence of Anopheles dirus WRAIR2.</title>
        <authorList>
            <consortium name="The Broad Institute Genomics Platform"/>
            <person name="Neafsey D.E."/>
            <person name="Walton C."/>
            <person name="Walker B."/>
            <person name="Young S.K."/>
            <person name="Zeng Q."/>
            <person name="Gargeya S."/>
            <person name="Fitzgerald M."/>
            <person name="Haas B."/>
            <person name="Abouelleil A."/>
            <person name="Allen A.W."/>
            <person name="Alvarado L."/>
            <person name="Arachchi H.M."/>
            <person name="Berlin A.M."/>
            <person name="Chapman S.B."/>
            <person name="Gainer-Dewar J."/>
            <person name="Goldberg J."/>
            <person name="Griggs A."/>
            <person name="Gujja S."/>
            <person name="Hansen M."/>
            <person name="Howarth C."/>
            <person name="Imamovic A."/>
            <person name="Ireland A."/>
            <person name="Larimer J."/>
            <person name="McCowan C."/>
            <person name="Murphy C."/>
            <person name="Pearson M."/>
            <person name="Poon T.W."/>
            <person name="Priest M."/>
            <person name="Roberts A."/>
            <person name="Saif S."/>
            <person name="Shea T."/>
            <person name="Sisk P."/>
            <person name="Sykes S."/>
            <person name="Wortman J."/>
            <person name="Nusbaum C."/>
            <person name="Birren B."/>
        </authorList>
    </citation>
    <scope>NUCLEOTIDE SEQUENCE [LARGE SCALE GENOMIC DNA]</scope>
    <source>
        <strain evidence="2">WRAIR2</strain>
    </source>
</reference>
<dbReference type="VEuPathDB" id="VectorBase:ADIR014353"/>
<dbReference type="Proteomes" id="UP000075884">
    <property type="component" value="Unassembled WGS sequence"/>
</dbReference>
<sequence length="149" mass="16449">MTPLHGTIALVQIDGIAIVIGKHLNFHMPRRSYVPFQQHSRITESLLGFCSSGLQHRHKISLGFGNSHSLSSTAPHCFDHQGESDLLSLLHKPLIRLILSVVPVYDGNTGRRHDVLGCALDAHVSDGASRRTDECNVLLLTQLGKFHIF</sequence>
<dbReference type="EnsemblMetazoa" id="ADIR014353-RA">
    <property type="protein sequence ID" value="ADIR014353-PA"/>
    <property type="gene ID" value="ADIR014353"/>
</dbReference>
<dbReference type="AntiFam" id="ANF00133">
    <property type="entry name" value="Shadow ORF (opposite mccA)"/>
</dbReference>
<reference evidence="1" key="2">
    <citation type="submission" date="2020-05" db="UniProtKB">
        <authorList>
            <consortium name="EnsemblMetazoa"/>
        </authorList>
    </citation>
    <scope>IDENTIFICATION</scope>
    <source>
        <strain evidence="1">WRAIR2</strain>
    </source>
</reference>
<proteinExistence type="predicted"/>
<dbReference type="AlphaFoldDB" id="A0A182NWU3"/>
<evidence type="ECO:0000313" key="2">
    <source>
        <dbReference type="Proteomes" id="UP000075884"/>
    </source>
</evidence>
<keyword evidence="2" id="KW-1185">Reference proteome</keyword>
<accession>A0A182NWU3</accession>
<protein>
    <submittedName>
        <fullName evidence="1">Uncharacterized protein</fullName>
    </submittedName>
</protein>
<name>A0A182NWU3_9DIPT</name>